<gene>
    <name evidence="1" type="ORF">PSON_ATCC_30995.1.T0500325</name>
</gene>
<accession>A0A8S1ND98</accession>
<dbReference type="AlphaFoldDB" id="A0A8S1ND98"/>
<sequence>MELVEVNKLRQHKGYILFQNRIKQKKRQEYIQINLQYMLYHQLKILLNSSGLYETCCQNYHIIAQFWMTRKQLCKKEV</sequence>
<organism evidence="1 2">
    <name type="scientific">Paramecium sonneborni</name>
    <dbReference type="NCBI Taxonomy" id="65129"/>
    <lineage>
        <taxon>Eukaryota</taxon>
        <taxon>Sar</taxon>
        <taxon>Alveolata</taxon>
        <taxon>Ciliophora</taxon>
        <taxon>Intramacronucleata</taxon>
        <taxon>Oligohymenophorea</taxon>
        <taxon>Peniculida</taxon>
        <taxon>Parameciidae</taxon>
        <taxon>Paramecium</taxon>
    </lineage>
</organism>
<dbReference type="EMBL" id="CAJJDN010000050">
    <property type="protein sequence ID" value="CAD8087055.1"/>
    <property type="molecule type" value="Genomic_DNA"/>
</dbReference>
<reference evidence="1" key="1">
    <citation type="submission" date="2021-01" db="EMBL/GenBank/DDBJ databases">
        <authorList>
            <consortium name="Genoscope - CEA"/>
            <person name="William W."/>
        </authorList>
    </citation>
    <scope>NUCLEOTIDE SEQUENCE</scope>
</reference>
<evidence type="ECO:0000313" key="1">
    <source>
        <dbReference type="EMBL" id="CAD8087055.1"/>
    </source>
</evidence>
<proteinExistence type="predicted"/>
<protein>
    <submittedName>
        <fullName evidence="1">Uncharacterized protein</fullName>
    </submittedName>
</protein>
<evidence type="ECO:0000313" key="2">
    <source>
        <dbReference type="Proteomes" id="UP000692954"/>
    </source>
</evidence>
<keyword evidence="2" id="KW-1185">Reference proteome</keyword>
<name>A0A8S1ND98_9CILI</name>
<dbReference type="Proteomes" id="UP000692954">
    <property type="component" value="Unassembled WGS sequence"/>
</dbReference>
<comment type="caution">
    <text evidence="1">The sequence shown here is derived from an EMBL/GenBank/DDBJ whole genome shotgun (WGS) entry which is preliminary data.</text>
</comment>